<evidence type="ECO:0000256" key="8">
    <source>
        <dbReference type="RuleBase" id="RU003500"/>
    </source>
</evidence>
<accession>A0A9D4JS06</accession>
<evidence type="ECO:0000256" key="6">
    <source>
        <dbReference type="ARBA" id="ARBA00022687"/>
    </source>
</evidence>
<sequence>MMNQNSADADLVVANRNHKKPTKYDLVYFDASPDYCNEDLELGKPVCSWVIF</sequence>
<dbReference type="EMBL" id="JAIWYP010000005">
    <property type="protein sequence ID" value="KAH3820699.1"/>
    <property type="molecule type" value="Genomic_DNA"/>
</dbReference>
<evidence type="ECO:0000256" key="2">
    <source>
        <dbReference type="ARBA" id="ARBA00005683"/>
    </source>
</evidence>
<keyword evidence="10" id="KW-1185">Reference proteome</keyword>
<keyword evidence="7" id="KW-1015">Disulfide bond</keyword>
<name>A0A9D4JS06_DREPO</name>
<keyword evidence="3 8" id="KW-0217">Developmental protein</keyword>
<dbReference type="InterPro" id="IPR005817">
    <property type="entry name" value="Wnt"/>
</dbReference>
<evidence type="ECO:0000313" key="10">
    <source>
        <dbReference type="Proteomes" id="UP000828390"/>
    </source>
</evidence>
<evidence type="ECO:0000256" key="7">
    <source>
        <dbReference type="ARBA" id="ARBA00023157"/>
    </source>
</evidence>
<keyword evidence="6 8" id="KW-0879">Wnt signaling pathway</keyword>
<evidence type="ECO:0000256" key="4">
    <source>
        <dbReference type="ARBA" id="ARBA00022525"/>
    </source>
</evidence>
<dbReference type="Pfam" id="PF00110">
    <property type="entry name" value="wnt"/>
    <property type="match status" value="1"/>
</dbReference>
<keyword evidence="4" id="KW-0964">Secreted</keyword>
<evidence type="ECO:0000256" key="5">
    <source>
        <dbReference type="ARBA" id="ARBA00022530"/>
    </source>
</evidence>
<comment type="subcellular location">
    <subcellularLocation>
        <location evidence="1 8">Secreted</location>
        <location evidence="1 8">Extracellular space</location>
        <location evidence="1 8">Extracellular matrix</location>
    </subcellularLocation>
</comment>
<dbReference type="AlphaFoldDB" id="A0A9D4JS06"/>
<reference evidence="9" key="2">
    <citation type="submission" date="2020-11" db="EMBL/GenBank/DDBJ databases">
        <authorList>
            <person name="McCartney M.A."/>
            <person name="Auch B."/>
            <person name="Kono T."/>
            <person name="Mallez S."/>
            <person name="Becker A."/>
            <person name="Gohl D.M."/>
            <person name="Silverstein K.A.T."/>
            <person name="Koren S."/>
            <person name="Bechman K.B."/>
            <person name="Herman A."/>
            <person name="Abrahante J.E."/>
            <person name="Garbe J."/>
        </authorList>
    </citation>
    <scope>NUCLEOTIDE SEQUENCE</scope>
    <source>
        <strain evidence="9">Duluth1</strain>
        <tissue evidence="9">Whole animal</tissue>
    </source>
</reference>
<dbReference type="GO" id="GO:0005102">
    <property type="term" value="F:signaling receptor binding"/>
    <property type="evidence" value="ECO:0007669"/>
    <property type="project" value="InterPro"/>
</dbReference>
<evidence type="ECO:0000256" key="3">
    <source>
        <dbReference type="ARBA" id="ARBA00022473"/>
    </source>
</evidence>
<protein>
    <recommendedName>
        <fullName evidence="8">Protein Wnt</fullName>
    </recommendedName>
</protein>
<dbReference type="GO" id="GO:0005576">
    <property type="term" value="C:extracellular region"/>
    <property type="evidence" value="ECO:0007669"/>
    <property type="project" value="InterPro"/>
</dbReference>
<gene>
    <name evidence="9" type="ORF">DPMN_122447</name>
</gene>
<keyword evidence="5" id="KW-0272">Extracellular matrix</keyword>
<proteinExistence type="inferred from homology"/>
<comment type="caution">
    <text evidence="9">The sequence shown here is derived from an EMBL/GenBank/DDBJ whole genome shotgun (WGS) entry which is preliminary data.</text>
</comment>
<dbReference type="Proteomes" id="UP000828390">
    <property type="component" value="Unassembled WGS sequence"/>
</dbReference>
<dbReference type="GO" id="GO:0016055">
    <property type="term" value="P:Wnt signaling pathway"/>
    <property type="evidence" value="ECO:0007669"/>
    <property type="project" value="UniProtKB-KW"/>
</dbReference>
<organism evidence="9 10">
    <name type="scientific">Dreissena polymorpha</name>
    <name type="common">Zebra mussel</name>
    <name type="synonym">Mytilus polymorpha</name>
    <dbReference type="NCBI Taxonomy" id="45954"/>
    <lineage>
        <taxon>Eukaryota</taxon>
        <taxon>Metazoa</taxon>
        <taxon>Spiralia</taxon>
        <taxon>Lophotrochozoa</taxon>
        <taxon>Mollusca</taxon>
        <taxon>Bivalvia</taxon>
        <taxon>Autobranchia</taxon>
        <taxon>Heteroconchia</taxon>
        <taxon>Euheterodonta</taxon>
        <taxon>Imparidentia</taxon>
        <taxon>Neoheterodontei</taxon>
        <taxon>Myida</taxon>
        <taxon>Dreissenoidea</taxon>
        <taxon>Dreissenidae</taxon>
        <taxon>Dreissena</taxon>
    </lineage>
</organism>
<evidence type="ECO:0000256" key="1">
    <source>
        <dbReference type="ARBA" id="ARBA00004498"/>
    </source>
</evidence>
<comment type="function">
    <text evidence="8">Ligand for members of the frizzled family of seven transmembrane receptors.</text>
</comment>
<reference evidence="9" key="1">
    <citation type="journal article" date="2019" name="bioRxiv">
        <title>The Genome of the Zebra Mussel, Dreissena polymorpha: A Resource for Invasive Species Research.</title>
        <authorList>
            <person name="McCartney M.A."/>
            <person name="Auch B."/>
            <person name="Kono T."/>
            <person name="Mallez S."/>
            <person name="Zhang Y."/>
            <person name="Obille A."/>
            <person name="Becker A."/>
            <person name="Abrahante J.E."/>
            <person name="Garbe J."/>
            <person name="Badalamenti J.P."/>
            <person name="Herman A."/>
            <person name="Mangelson H."/>
            <person name="Liachko I."/>
            <person name="Sullivan S."/>
            <person name="Sone E.D."/>
            <person name="Koren S."/>
            <person name="Silverstein K.A.T."/>
            <person name="Beckman K.B."/>
            <person name="Gohl D.M."/>
        </authorList>
    </citation>
    <scope>NUCLEOTIDE SEQUENCE</scope>
    <source>
        <strain evidence="9">Duluth1</strain>
        <tissue evidence="9">Whole animal</tissue>
    </source>
</reference>
<evidence type="ECO:0000313" key="9">
    <source>
        <dbReference type="EMBL" id="KAH3820699.1"/>
    </source>
</evidence>
<comment type="similarity">
    <text evidence="2 8">Belongs to the Wnt family.</text>
</comment>